<reference evidence="2" key="1">
    <citation type="journal article" date="2017" name="Nat. Ecol. Evol.">
        <title>Genome expansion and lineage-specific genetic innovations in the forest pathogenic fungi Armillaria.</title>
        <authorList>
            <person name="Sipos G."/>
            <person name="Prasanna A.N."/>
            <person name="Walter M.C."/>
            <person name="O'Connor E."/>
            <person name="Balint B."/>
            <person name="Krizsan K."/>
            <person name="Kiss B."/>
            <person name="Hess J."/>
            <person name="Varga T."/>
            <person name="Slot J."/>
            <person name="Riley R."/>
            <person name="Boka B."/>
            <person name="Rigling D."/>
            <person name="Barry K."/>
            <person name="Lee J."/>
            <person name="Mihaltcheva S."/>
            <person name="LaButti K."/>
            <person name="Lipzen A."/>
            <person name="Waldron R."/>
            <person name="Moloney N.M."/>
            <person name="Sperisen C."/>
            <person name="Kredics L."/>
            <person name="Vagvoelgyi C."/>
            <person name="Patrignani A."/>
            <person name="Fitzpatrick D."/>
            <person name="Nagy I."/>
            <person name="Doyle S."/>
            <person name="Anderson J.B."/>
            <person name="Grigoriev I.V."/>
            <person name="Gueldener U."/>
            <person name="Muensterkoetter M."/>
            <person name="Nagy L.G."/>
        </authorList>
    </citation>
    <scope>NUCLEOTIDE SEQUENCE [LARGE SCALE GENOMIC DNA]</scope>
    <source>
        <strain evidence="2">Ar21-2</strain>
    </source>
</reference>
<dbReference type="AlphaFoldDB" id="A0A2H3CE99"/>
<accession>A0A2H3CE99</accession>
<gene>
    <name evidence="1" type="ORF">ARMGADRAFT_1039319</name>
</gene>
<dbReference type="Proteomes" id="UP000217790">
    <property type="component" value="Unassembled WGS sequence"/>
</dbReference>
<dbReference type="EMBL" id="KZ293730">
    <property type="protein sequence ID" value="PBK81381.1"/>
    <property type="molecule type" value="Genomic_DNA"/>
</dbReference>
<evidence type="ECO:0000313" key="1">
    <source>
        <dbReference type="EMBL" id="PBK81381.1"/>
    </source>
</evidence>
<proteinExistence type="predicted"/>
<keyword evidence="2" id="KW-1185">Reference proteome</keyword>
<organism evidence="1 2">
    <name type="scientific">Armillaria gallica</name>
    <name type="common">Bulbous honey fungus</name>
    <name type="synonym">Armillaria bulbosa</name>
    <dbReference type="NCBI Taxonomy" id="47427"/>
    <lineage>
        <taxon>Eukaryota</taxon>
        <taxon>Fungi</taxon>
        <taxon>Dikarya</taxon>
        <taxon>Basidiomycota</taxon>
        <taxon>Agaricomycotina</taxon>
        <taxon>Agaricomycetes</taxon>
        <taxon>Agaricomycetidae</taxon>
        <taxon>Agaricales</taxon>
        <taxon>Marasmiineae</taxon>
        <taxon>Physalacriaceae</taxon>
        <taxon>Armillaria</taxon>
    </lineage>
</organism>
<dbReference type="OrthoDB" id="3033067at2759"/>
<evidence type="ECO:0000313" key="2">
    <source>
        <dbReference type="Proteomes" id="UP000217790"/>
    </source>
</evidence>
<dbReference type="STRING" id="47427.A0A2H3CE99"/>
<sequence>MSAKDTGADNPWTIILHRLTGVGLSKPCKSQVFALWYKLNNEDVKAAWNMHTEELKNVGEHEVALKEFEEKLDAPISQEPQDLQNIIKPLMDVIVQATGCPVSIYVGGPQPADGGCLHILS</sequence>
<protein>
    <submittedName>
        <fullName evidence="1">Uncharacterized protein</fullName>
    </submittedName>
</protein>
<name>A0A2H3CE99_ARMGA</name>
<dbReference type="InParanoid" id="A0A2H3CE99"/>